<evidence type="ECO:0000313" key="2">
    <source>
        <dbReference type="EMBL" id="AKH97799.1"/>
    </source>
</evidence>
<dbReference type="Gene3D" id="3.60.60.10">
    <property type="entry name" value="Penicillin V Acylase, Chain A"/>
    <property type="match status" value="1"/>
</dbReference>
<proteinExistence type="predicted"/>
<dbReference type="RefSeq" id="WP_050048516.1">
    <property type="nucleotide sequence ID" value="NZ_CP008874.1"/>
</dbReference>
<protein>
    <recommendedName>
        <fullName evidence="4">NRDE family protein</fullName>
    </recommendedName>
</protein>
<sequence length="247" mass="27370">MCTVLFAWQQFEETPLAVAANRDESPGRPTSPPGRVPGDLTVLMPRDERDGGTWMGVNEHRLFAIVANRWTDAERDGGRSRGLLVRDVLSAESVDGAASILRDELATTEYEGFTLLVGTSDTATVFMWDGALTERRVDPGVHVIVNVGVDGAYRVPEARSAVGEEQAKRADRIRETLQVRSDETAQEWVERARRILSDHDIGTCVHRDRYETVSSSLVALGADGEIDWRYADGPPCRTEFRAVDDQI</sequence>
<dbReference type="GeneID" id="25159476"/>
<feature type="region of interest" description="Disordered" evidence="1">
    <location>
        <begin position="19"/>
        <end position="39"/>
    </location>
</feature>
<keyword evidence="3" id="KW-1185">Reference proteome</keyword>
<name>A0A0F7PDS9_9EURY</name>
<reference evidence="2 3" key="1">
    <citation type="journal article" date="2015" name="ISME J.">
        <title>Elemental sulfur and acetate can support life of a novel strictly anaerobic haloarchaeon.</title>
        <authorList>
            <person name="Sorokin D.Y."/>
            <person name="Kublanov I.V."/>
            <person name="Gavrilov S.N."/>
            <person name="Rojo D."/>
            <person name="Roman P."/>
            <person name="Golyshin P.N."/>
            <person name="Slepak V.Z."/>
            <person name="Smedile F."/>
            <person name="Ferrer M."/>
            <person name="Messina E."/>
            <person name="La Cono V."/>
            <person name="Yakimov M.M."/>
        </authorList>
    </citation>
    <scope>NUCLEOTIDE SEQUENCE [LARGE SCALE GENOMIC DNA]</scope>
    <source>
        <strain evidence="2 3">HSR2</strain>
    </source>
</reference>
<accession>A0A0F7PDS9</accession>
<dbReference type="PANTHER" id="PTHR17985">
    <property type="entry name" value="SER/THR-RICH PROTEIN T10 IN DGCR REGION"/>
    <property type="match status" value="1"/>
</dbReference>
<dbReference type="EMBL" id="CP008874">
    <property type="protein sequence ID" value="AKH97799.1"/>
    <property type="molecule type" value="Genomic_DNA"/>
</dbReference>
<evidence type="ECO:0000256" key="1">
    <source>
        <dbReference type="SAM" id="MobiDB-lite"/>
    </source>
</evidence>
<dbReference type="PANTHER" id="PTHR17985:SF8">
    <property type="entry name" value="TRANSPORT AND GOLGI ORGANIZATION PROTEIN 2 HOMOLOG"/>
    <property type="match status" value="1"/>
</dbReference>
<dbReference type="KEGG" id="hsu:HLASF_1313"/>
<dbReference type="OrthoDB" id="312503at2157"/>
<dbReference type="InterPro" id="IPR008551">
    <property type="entry name" value="TANGO2"/>
</dbReference>
<dbReference type="AlphaFoldDB" id="A0A0F7PDS9"/>
<gene>
    <name evidence="2" type="ORF">HLASF_1313</name>
</gene>
<evidence type="ECO:0008006" key="4">
    <source>
        <dbReference type="Google" id="ProtNLM"/>
    </source>
</evidence>
<dbReference type="Proteomes" id="UP000069906">
    <property type="component" value="Chromosome"/>
</dbReference>
<evidence type="ECO:0000313" key="3">
    <source>
        <dbReference type="Proteomes" id="UP000069906"/>
    </source>
</evidence>
<organism evidence="2 3">
    <name type="scientific">Halanaeroarchaeum sulfurireducens</name>
    <dbReference type="NCBI Taxonomy" id="1604004"/>
    <lineage>
        <taxon>Archaea</taxon>
        <taxon>Methanobacteriati</taxon>
        <taxon>Methanobacteriota</taxon>
        <taxon>Stenosarchaea group</taxon>
        <taxon>Halobacteria</taxon>
        <taxon>Halobacteriales</taxon>
        <taxon>Halobacteriaceae</taxon>
        <taxon>Halanaeroarchaeum</taxon>
    </lineage>
</organism>
<dbReference type="Pfam" id="PF05742">
    <property type="entry name" value="TANGO2"/>
    <property type="match status" value="1"/>
</dbReference>
<dbReference type="HOGENOM" id="CLU_047037_2_0_2"/>